<dbReference type="Pfam" id="PF13400">
    <property type="entry name" value="Tad"/>
    <property type="match status" value="1"/>
</dbReference>
<sequence>MSRAGDRGSGSVLVLAVIAVALALALGLGLVARAHVARVGAESAADLAALAAATALARGGDACATARDVATSNGAEIVRCDTEGTGAVQVEVSRDVPMLGRATAQARAGPSWLREDG</sequence>
<evidence type="ECO:0000313" key="3">
    <source>
        <dbReference type="Proteomes" id="UP000198520"/>
    </source>
</evidence>
<evidence type="ECO:0000313" key="2">
    <source>
        <dbReference type="EMBL" id="SFF22443.1"/>
    </source>
</evidence>
<proteinExistence type="predicted"/>
<evidence type="ECO:0000259" key="1">
    <source>
        <dbReference type="Pfam" id="PF13400"/>
    </source>
</evidence>
<dbReference type="RefSeq" id="WP_219810213.1">
    <property type="nucleotide sequence ID" value="NZ_BNAN01000003.1"/>
</dbReference>
<keyword evidence="2" id="KW-0378">Hydrolase</keyword>
<feature type="domain" description="Putative Flp pilus-assembly TadG-like N-terminal" evidence="1">
    <location>
        <begin position="10"/>
        <end position="55"/>
    </location>
</feature>
<name>A0A1I2GZ75_9MICO</name>
<keyword evidence="3" id="KW-1185">Reference proteome</keyword>
<organism evidence="2 3">
    <name type="scientific">Flavimobilis marinus</name>
    <dbReference type="NCBI Taxonomy" id="285351"/>
    <lineage>
        <taxon>Bacteria</taxon>
        <taxon>Bacillati</taxon>
        <taxon>Actinomycetota</taxon>
        <taxon>Actinomycetes</taxon>
        <taxon>Micrococcales</taxon>
        <taxon>Jonesiaceae</taxon>
        <taxon>Flavimobilis</taxon>
    </lineage>
</organism>
<dbReference type="InterPro" id="IPR021202">
    <property type="entry name" value="Rv3654c-like"/>
</dbReference>
<dbReference type="EMBL" id="FONZ01000003">
    <property type="protein sequence ID" value="SFF22443.1"/>
    <property type="molecule type" value="Genomic_DNA"/>
</dbReference>
<dbReference type="STRING" id="285351.SAMN04488035_2072"/>
<dbReference type="InterPro" id="IPR028087">
    <property type="entry name" value="Tad_N"/>
</dbReference>
<dbReference type="AlphaFoldDB" id="A0A1I2GZ75"/>
<keyword evidence="2" id="KW-0067">ATP-binding</keyword>
<keyword evidence="2" id="KW-0547">Nucleotide-binding</keyword>
<dbReference type="Proteomes" id="UP000198520">
    <property type="component" value="Unassembled WGS sequence"/>
</dbReference>
<keyword evidence="2" id="KW-0347">Helicase</keyword>
<dbReference type="GO" id="GO:0004386">
    <property type="term" value="F:helicase activity"/>
    <property type="evidence" value="ECO:0007669"/>
    <property type="project" value="UniProtKB-KW"/>
</dbReference>
<protein>
    <submittedName>
        <fullName evidence="2">Helicase/secretion neighborhood TadE-like protein</fullName>
    </submittedName>
</protein>
<accession>A0A1I2GZ75</accession>
<reference evidence="3" key="1">
    <citation type="submission" date="2016-10" db="EMBL/GenBank/DDBJ databases">
        <authorList>
            <person name="Varghese N."/>
            <person name="Submissions S."/>
        </authorList>
    </citation>
    <scope>NUCLEOTIDE SEQUENCE [LARGE SCALE GENOMIC DNA]</scope>
    <source>
        <strain evidence="3">DSM 19083</strain>
    </source>
</reference>
<dbReference type="NCBIfam" id="TIGR03816">
    <property type="entry name" value="tadE_like_DECH"/>
    <property type="match status" value="1"/>
</dbReference>
<gene>
    <name evidence="2" type="ORF">SAMN04488035_2072</name>
</gene>